<gene>
    <name evidence="1" type="ORF">PG997_006426</name>
</gene>
<sequence>MVNSDRKFIAGARDAVESWRKLNRFYQANSAKIIEKWNFLDMPRRRETLRRHWLQKRGGRST</sequence>
<keyword evidence="2" id="KW-1185">Reference proteome</keyword>
<dbReference type="RefSeq" id="XP_066669664.1">
    <property type="nucleotide sequence ID" value="XM_066810741.1"/>
</dbReference>
<organism evidence="1 2">
    <name type="scientific">Apiospora hydei</name>
    <dbReference type="NCBI Taxonomy" id="1337664"/>
    <lineage>
        <taxon>Eukaryota</taxon>
        <taxon>Fungi</taxon>
        <taxon>Dikarya</taxon>
        <taxon>Ascomycota</taxon>
        <taxon>Pezizomycotina</taxon>
        <taxon>Sordariomycetes</taxon>
        <taxon>Xylariomycetidae</taxon>
        <taxon>Amphisphaeriales</taxon>
        <taxon>Apiosporaceae</taxon>
        <taxon>Apiospora</taxon>
    </lineage>
</organism>
<dbReference type="GeneID" id="92043801"/>
<evidence type="ECO:0000313" key="1">
    <source>
        <dbReference type="EMBL" id="KAK8085155.1"/>
    </source>
</evidence>
<comment type="caution">
    <text evidence="1">The sequence shown here is derived from an EMBL/GenBank/DDBJ whole genome shotgun (WGS) entry which is preliminary data.</text>
</comment>
<name>A0ABR1WNN9_9PEZI</name>
<dbReference type="Proteomes" id="UP001433268">
    <property type="component" value="Unassembled WGS sequence"/>
</dbReference>
<accession>A0ABR1WNN9</accession>
<dbReference type="EMBL" id="JAQQWN010000005">
    <property type="protein sequence ID" value="KAK8085155.1"/>
    <property type="molecule type" value="Genomic_DNA"/>
</dbReference>
<reference evidence="1 2" key="1">
    <citation type="submission" date="2023-01" db="EMBL/GenBank/DDBJ databases">
        <title>Analysis of 21 Apiospora genomes using comparative genomics revels a genus with tremendous synthesis potential of carbohydrate active enzymes and secondary metabolites.</title>
        <authorList>
            <person name="Sorensen T."/>
        </authorList>
    </citation>
    <scope>NUCLEOTIDE SEQUENCE [LARGE SCALE GENOMIC DNA]</scope>
    <source>
        <strain evidence="1 2">CBS 114990</strain>
    </source>
</reference>
<proteinExistence type="predicted"/>
<protein>
    <submittedName>
        <fullName evidence="1">Uncharacterized protein</fullName>
    </submittedName>
</protein>
<evidence type="ECO:0000313" key="2">
    <source>
        <dbReference type="Proteomes" id="UP001433268"/>
    </source>
</evidence>